<dbReference type="InterPro" id="IPR000172">
    <property type="entry name" value="GMC_OxRdtase_N"/>
</dbReference>
<feature type="domain" description="Glucose-methanol-choline oxidoreductase N-terminal" evidence="3">
    <location>
        <begin position="83"/>
        <end position="106"/>
    </location>
</feature>
<evidence type="ECO:0000256" key="2">
    <source>
        <dbReference type="RuleBase" id="RU003968"/>
    </source>
</evidence>
<dbReference type="PROSITE" id="PS00624">
    <property type="entry name" value="GMC_OXRED_2"/>
    <property type="match status" value="1"/>
</dbReference>
<evidence type="ECO:0000259" key="3">
    <source>
        <dbReference type="PROSITE" id="PS00623"/>
    </source>
</evidence>
<dbReference type="Gene3D" id="3.50.50.60">
    <property type="entry name" value="FAD/NAD(P)-binding domain"/>
    <property type="match status" value="1"/>
</dbReference>
<keyword evidence="2" id="KW-0274">FAD</keyword>
<dbReference type="PROSITE" id="PS00623">
    <property type="entry name" value="GMC_OXRED_1"/>
    <property type="match status" value="1"/>
</dbReference>
<feature type="domain" description="Glucose-methanol-choline oxidoreductase N-terminal" evidence="4">
    <location>
        <begin position="261"/>
        <end position="275"/>
    </location>
</feature>
<keyword evidence="2" id="KW-0285">Flavoprotein</keyword>
<name>M7SFB2_EUTLA</name>
<dbReference type="SUPFAM" id="SSF51905">
    <property type="entry name" value="FAD/NAD(P)-binding domain"/>
    <property type="match status" value="1"/>
</dbReference>
<keyword evidence="6" id="KW-1185">Reference proteome</keyword>
<dbReference type="eggNOG" id="KOG1238">
    <property type="taxonomic scope" value="Eukaryota"/>
</dbReference>
<dbReference type="Pfam" id="PF00732">
    <property type="entry name" value="GMC_oxred_N"/>
    <property type="match status" value="1"/>
</dbReference>
<accession>M7SFB2</accession>
<evidence type="ECO:0000313" key="6">
    <source>
        <dbReference type="Proteomes" id="UP000012174"/>
    </source>
</evidence>
<sequence length="301" mass="32699">MTATYDFIIVGGGPAGCAVAAGLANSAKKPTVLLVEAGGANEDRNLRVDGQRWTTFTQKDMNWGYKTTPQEHCGNREIDYARGRGIGGTSTINFGVYSVGARDDYDEWARVVGDDFFRWEHMQPRFKSLETFSGTLPAGIDAKYAASKASDHGTSGPLKVGYAADWEEDIPEFLDIFADSGFPLNPDHNSGNPIGISALINSAHNGLRTTAKDLVTPQPSNLTIVTGFFAQRLILEGKKVIGVESEGEKYFASKEVILSAGSLDTPKILMHSGIGPSKQLSKFNIPIVHPFEAFYSWSILW</sequence>
<dbReference type="InterPro" id="IPR036188">
    <property type="entry name" value="FAD/NAD-bd_sf"/>
</dbReference>
<evidence type="ECO:0000259" key="4">
    <source>
        <dbReference type="PROSITE" id="PS00624"/>
    </source>
</evidence>
<dbReference type="STRING" id="1287681.M7SFB2"/>
<dbReference type="GO" id="GO:0016614">
    <property type="term" value="F:oxidoreductase activity, acting on CH-OH group of donors"/>
    <property type="evidence" value="ECO:0007669"/>
    <property type="project" value="InterPro"/>
</dbReference>
<dbReference type="AlphaFoldDB" id="M7SFB2"/>
<dbReference type="EMBL" id="KB707359">
    <property type="protein sequence ID" value="EMR62867.1"/>
    <property type="molecule type" value="Genomic_DNA"/>
</dbReference>
<proteinExistence type="inferred from homology"/>
<organism evidence="5 6">
    <name type="scientific">Eutypa lata (strain UCR-EL1)</name>
    <name type="common">Grapevine dieback disease fungus</name>
    <name type="synonym">Eutypa armeniacae</name>
    <dbReference type="NCBI Taxonomy" id="1287681"/>
    <lineage>
        <taxon>Eukaryota</taxon>
        <taxon>Fungi</taxon>
        <taxon>Dikarya</taxon>
        <taxon>Ascomycota</taxon>
        <taxon>Pezizomycotina</taxon>
        <taxon>Sordariomycetes</taxon>
        <taxon>Xylariomycetidae</taxon>
        <taxon>Xylariales</taxon>
        <taxon>Diatrypaceae</taxon>
        <taxon>Eutypa</taxon>
    </lineage>
</organism>
<dbReference type="InterPro" id="IPR012132">
    <property type="entry name" value="GMC_OxRdtase"/>
</dbReference>
<dbReference type="HOGENOM" id="CLU_002865_1_2_1"/>
<comment type="similarity">
    <text evidence="1 2">Belongs to the GMC oxidoreductase family.</text>
</comment>
<evidence type="ECO:0000256" key="1">
    <source>
        <dbReference type="ARBA" id="ARBA00010790"/>
    </source>
</evidence>
<dbReference type="KEGG" id="ela:UCREL1_10190"/>
<dbReference type="Proteomes" id="UP000012174">
    <property type="component" value="Unassembled WGS sequence"/>
</dbReference>
<dbReference type="Gene3D" id="3.30.560.10">
    <property type="entry name" value="Glucose Oxidase, domain 3"/>
    <property type="match status" value="1"/>
</dbReference>
<reference evidence="6" key="1">
    <citation type="journal article" date="2013" name="Genome Announc.">
        <title>Draft genome sequence of the grapevine dieback fungus Eutypa lata UCR-EL1.</title>
        <authorList>
            <person name="Blanco-Ulate B."/>
            <person name="Rolshausen P.E."/>
            <person name="Cantu D."/>
        </authorList>
    </citation>
    <scope>NUCLEOTIDE SEQUENCE [LARGE SCALE GENOMIC DNA]</scope>
    <source>
        <strain evidence="6">UCR-EL1</strain>
    </source>
</reference>
<dbReference type="GO" id="GO:0050660">
    <property type="term" value="F:flavin adenine dinucleotide binding"/>
    <property type="evidence" value="ECO:0007669"/>
    <property type="project" value="InterPro"/>
</dbReference>
<dbReference type="PANTHER" id="PTHR11552:SF134">
    <property type="entry name" value="GLUCOSE-METHANOL-CHOLINE OXIDOREDUCTASE N-TERMINAL DOMAIN-CONTAINING PROTEIN"/>
    <property type="match status" value="1"/>
</dbReference>
<dbReference type="OrthoDB" id="269227at2759"/>
<gene>
    <name evidence="5" type="ORF">UCREL1_10190</name>
</gene>
<evidence type="ECO:0000313" key="5">
    <source>
        <dbReference type="EMBL" id="EMR62867.1"/>
    </source>
</evidence>
<dbReference type="PANTHER" id="PTHR11552">
    <property type="entry name" value="GLUCOSE-METHANOL-CHOLINE GMC OXIDOREDUCTASE"/>
    <property type="match status" value="1"/>
</dbReference>
<dbReference type="OMA" id="FEEWADI"/>
<protein>
    <submittedName>
        <fullName evidence="5">Putative glucose-methanol-choline oxidoreductase protein</fullName>
    </submittedName>
</protein>